<dbReference type="Pfam" id="PF01569">
    <property type="entry name" value="PAP2"/>
    <property type="match status" value="1"/>
</dbReference>
<dbReference type="CDD" id="cd03392">
    <property type="entry name" value="PAP2_like_2"/>
    <property type="match status" value="1"/>
</dbReference>
<feature type="transmembrane region" description="Helical" evidence="1">
    <location>
        <begin position="51"/>
        <end position="78"/>
    </location>
</feature>
<dbReference type="PANTHER" id="PTHR14969">
    <property type="entry name" value="SPHINGOSINE-1-PHOSPHATE PHOSPHOHYDROLASE"/>
    <property type="match status" value="1"/>
</dbReference>
<protein>
    <recommendedName>
        <fullName evidence="2">Phosphatidic acid phosphatase type 2/haloperoxidase domain-containing protein</fullName>
    </recommendedName>
</protein>
<dbReference type="Proteomes" id="UP000051249">
    <property type="component" value="Unassembled WGS sequence"/>
</dbReference>
<evidence type="ECO:0000313" key="3">
    <source>
        <dbReference type="EMBL" id="KRO24655.1"/>
    </source>
</evidence>
<keyword evidence="1" id="KW-1133">Transmembrane helix</keyword>
<sequence length="219" mass="24878">MLNNSNGIPKRYVWTSGIIFVLLMVMVKGNVSIIQTLDNFLGSLLGNGHNAIMSLISTIADTKIGFIYAIIIAVVLWFRQQRVDSVWVLATMFGGSVIAFIVKEIVQRHRPYPVVDTGFSFPSGHTFEAFLILSFIYLYFIRPLSSASTKRFALYALVVWQLLVMWSRVYLGAHYLSDTIGALTLAVVWLWVAMWLYKRLYEMVANIVNPAVGKHQKRH</sequence>
<dbReference type="InterPro" id="IPR000326">
    <property type="entry name" value="PAP2/HPO"/>
</dbReference>
<evidence type="ECO:0000313" key="4">
    <source>
        <dbReference type="Proteomes" id="UP000051249"/>
    </source>
</evidence>
<feature type="domain" description="Phosphatidic acid phosphatase type 2/haloperoxidase" evidence="2">
    <location>
        <begin position="85"/>
        <end position="194"/>
    </location>
</feature>
<gene>
    <name evidence="3" type="ORF">IV88_GL000784</name>
</gene>
<keyword evidence="1" id="KW-0472">Membrane</keyword>
<dbReference type="AlphaFoldDB" id="A0A0R2NFQ9"/>
<evidence type="ECO:0000259" key="2">
    <source>
        <dbReference type="SMART" id="SM00014"/>
    </source>
</evidence>
<feature type="transmembrane region" description="Helical" evidence="1">
    <location>
        <begin position="152"/>
        <end position="173"/>
    </location>
</feature>
<dbReference type="OrthoDB" id="9789113at2"/>
<dbReference type="RefSeq" id="WP_057799885.1">
    <property type="nucleotide sequence ID" value="NZ_BJZZ01000023.1"/>
</dbReference>
<proteinExistence type="predicted"/>
<evidence type="ECO:0000256" key="1">
    <source>
        <dbReference type="SAM" id="Phobius"/>
    </source>
</evidence>
<accession>A0A0R2NFQ9</accession>
<reference evidence="3 4" key="1">
    <citation type="journal article" date="2015" name="Genome Announc.">
        <title>Expanding the biotechnology potential of lactobacilli through comparative genomics of 213 strains and associated genera.</title>
        <authorList>
            <person name="Sun Z."/>
            <person name="Harris H.M."/>
            <person name="McCann A."/>
            <person name="Guo C."/>
            <person name="Argimon S."/>
            <person name="Zhang W."/>
            <person name="Yang X."/>
            <person name="Jeffery I.B."/>
            <person name="Cooney J.C."/>
            <person name="Kagawa T.F."/>
            <person name="Liu W."/>
            <person name="Song Y."/>
            <person name="Salvetti E."/>
            <person name="Wrobel A."/>
            <person name="Rasinkangas P."/>
            <person name="Parkhill J."/>
            <person name="Rea M.C."/>
            <person name="O'Sullivan O."/>
            <person name="Ritari J."/>
            <person name="Douillard F.P."/>
            <person name="Paul Ross R."/>
            <person name="Yang R."/>
            <person name="Briner A.E."/>
            <person name="Felis G.E."/>
            <person name="de Vos W.M."/>
            <person name="Barrangou R."/>
            <person name="Klaenhammer T.R."/>
            <person name="Caufield P.W."/>
            <person name="Cui Y."/>
            <person name="Zhang H."/>
            <person name="O'Toole P.W."/>
        </authorList>
    </citation>
    <scope>NUCLEOTIDE SEQUENCE [LARGE SCALE GENOMIC DNA]</scope>
    <source>
        <strain evidence="3 4">DSM 23026</strain>
    </source>
</reference>
<keyword evidence="4" id="KW-1185">Reference proteome</keyword>
<dbReference type="InterPro" id="IPR036938">
    <property type="entry name" value="PAP2/HPO_sf"/>
</dbReference>
<feature type="transmembrane region" description="Helical" evidence="1">
    <location>
        <begin position="85"/>
        <end position="102"/>
    </location>
</feature>
<dbReference type="Gene3D" id="1.20.144.10">
    <property type="entry name" value="Phosphatidic acid phosphatase type 2/haloperoxidase"/>
    <property type="match status" value="2"/>
</dbReference>
<comment type="caution">
    <text evidence="3">The sequence shown here is derived from an EMBL/GenBank/DDBJ whole genome shotgun (WGS) entry which is preliminary data.</text>
</comment>
<organism evidence="3 4">
    <name type="scientific">Pediococcus argentinicus</name>
    <dbReference type="NCBI Taxonomy" id="480391"/>
    <lineage>
        <taxon>Bacteria</taxon>
        <taxon>Bacillati</taxon>
        <taxon>Bacillota</taxon>
        <taxon>Bacilli</taxon>
        <taxon>Lactobacillales</taxon>
        <taxon>Lactobacillaceae</taxon>
        <taxon>Pediococcus</taxon>
    </lineage>
</organism>
<name>A0A0R2NFQ9_9LACO</name>
<dbReference type="PANTHER" id="PTHR14969:SF13">
    <property type="entry name" value="AT30094P"/>
    <property type="match status" value="1"/>
</dbReference>
<dbReference type="EMBL" id="JQCQ01000024">
    <property type="protein sequence ID" value="KRO24655.1"/>
    <property type="molecule type" value="Genomic_DNA"/>
</dbReference>
<feature type="transmembrane region" description="Helical" evidence="1">
    <location>
        <begin position="12"/>
        <end position="31"/>
    </location>
</feature>
<dbReference type="SMART" id="SM00014">
    <property type="entry name" value="acidPPc"/>
    <property type="match status" value="1"/>
</dbReference>
<dbReference type="PATRIC" id="fig|480391.4.peg.795"/>
<keyword evidence="1" id="KW-0812">Transmembrane</keyword>
<feature type="transmembrane region" description="Helical" evidence="1">
    <location>
        <begin position="179"/>
        <end position="197"/>
    </location>
</feature>
<feature type="transmembrane region" description="Helical" evidence="1">
    <location>
        <begin position="122"/>
        <end position="140"/>
    </location>
</feature>
<dbReference type="SUPFAM" id="SSF48317">
    <property type="entry name" value="Acid phosphatase/Vanadium-dependent haloperoxidase"/>
    <property type="match status" value="1"/>
</dbReference>